<proteinExistence type="predicted"/>
<dbReference type="Gene3D" id="1.20.120.530">
    <property type="entry name" value="GntR ligand-binding domain-like"/>
    <property type="match status" value="1"/>
</dbReference>
<sequence>MVMPGMPCAEERTAVERESSAYKQLRERITSGVYLPGTMLVPAAIGAELGLSRTPVREAMQRLDYEGLVVQAPRGYRVRERTAEEVLEICEARIALESAIAYSAASRHTELDLARLTRLFEQAVESPDPGTSLALHNEWHGALRSAAHNQTITELMDRLDAQLRVYDAKEARAESNLQQIETEHRDILTAVRAGDAEQARLLMIAHQSRTRDLRIAAMARR</sequence>
<dbReference type="PANTHER" id="PTHR43537:SF24">
    <property type="entry name" value="GLUCONATE OPERON TRANSCRIPTIONAL REPRESSOR"/>
    <property type="match status" value="1"/>
</dbReference>
<keyword evidence="3" id="KW-0804">Transcription</keyword>
<evidence type="ECO:0000313" key="7">
    <source>
        <dbReference type="Proteomes" id="UP001500603"/>
    </source>
</evidence>
<evidence type="ECO:0000256" key="3">
    <source>
        <dbReference type="ARBA" id="ARBA00023163"/>
    </source>
</evidence>
<evidence type="ECO:0000313" key="6">
    <source>
        <dbReference type="EMBL" id="GAA5060564.1"/>
    </source>
</evidence>
<keyword evidence="2" id="KW-0238">DNA-binding</keyword>
<protein>
    <submittedName>
        <fullName evidence="6">GntR family transcriptional regulator</fullName>
    </submittedName>
</protein>
<evidence type="ECO:0000256" key="2">
    <source>
        <dbReference type="ARBA" id="ARBA00023125"/>
    </source>
</evidence>
<name>A0ABP9KMK6_9NOCA</name>
<dbReference type="SUPFAM" id="SSF46785">
    <property type="entry name" value="Winged helix' DNA-binding domain"/>
    <property type="match status" value="1"/>
</dbReference>
<dbReference type="Gene3D" id="1.10.10.10">
    <property type="entry name" value="Winged helix-like DNA-binding domain superfamily/Winged helix DNA-binding domain"/>
    <property type="match status" value="1"/>
</dbReference>
<accession>A0ABP9KMK6</accession>
<feature type="coiled-coil region" evidence="4">
    <location>
        <begin position="156"/>
        <end position="183"/>
    </location>
</feature>
<dbReference type="SMART" id="SM00345">
    <property type="entry name" value="HTH_GNTR"/>
    <property type="match status" value="1"/>
</dbReference>
<gene>
    <name evidence="6" type="ORF">GCM10023318_42180</name>
</gene>
<dbReference type="Pfam" id="PF00392">
    <property type="entry name" value="GntR"/>
    <property type="match status" value="1"/>
</dbReference>
<keyword evidence="4" id="KW-0175">Coiled coil</keyword>
<dbReference type="InterPro" id="IPR036388">
    <property type="entry name" value="WH-like_DNA-bd_sf"/>
</dbReference>
<dbReference type="InterPro" id="IPR000524">
    <property type="entry name" value="Tscrpt_reg_HTH_GntR"/>
</dbReference>
<keyword evidence="1" id="KW-0805">Transcription regulation</keyword>
<dbReference type="Proteomes" id="UP001500603">
    <property type="component" value="Unassembled WGS sequence"/>
</dbReference>
<feature type="domain" description="HTH gntR-type" evidence="5">
    <location>
        <begin position="15"/>
        <end position="81"/>
    </location>
</feature>
<evidence type="ECO:0000259" key="5">
    <source>
        <dbReference type="PROSITE" id="PS50949"/>
    </source>
</evidence>
<dbReference type="PANTHER" id="PTHR43537">
    <property type="entry name" value="TRANSCRIPTIONAL REGULATOR, GNTR FAMILY"/>
    <property type="match status" value="1"/>
</dbReference>
<evidence type="ECO:0000256" key="1">
    <source>
        <dbReference type="ARBA" id="ARBA00023015"/>
    </source>
</evidence>
<dbReference type="InterPro" id="IPR008920">
    <property type="entry name" value="TF_FadR/GntR_C"/>
</dbReference>
<dbReference type="Pfam" id="PF07729">
    <property type="entry name" value="FCD"/>
    <property type="match status" value="1"/>
</dbReference>
<dbReference type="InterPro" id="IPR036390">
    <property type="entry name" value="WH_DNA-bd_sf"/>
</dbReference>
<keyword evidence="7" id="KW-1185">Reference proteome</keyword>
<organism evidence="6 7">
    <name type="scientific">Nocardia callitridis</name>
    <dbReference type="NCBI Taxonomy" id="648753"/>
    <lineage>
        <taxon>Bacteria</taxon>
        <taxon>Bacillati</taxon>
        <taxon>Actinomycetota</taxon>
        <taxon>Actinomycetes</taxon>
        <taxon>Mycobacteriales</taxon>
        <taxon>Nocardiaceae</taxon>
        <taxon>Nocardia</taxon>
    </lineage>
</organism>
<dbReference type="InterPro" id="IPR011711">
    <property type="entry name" value="GntR_C"/>
</dbReference>
<evidence type="ECO:0000256" key="4">
    <source>
        <dbReference type="SAM" id="Coils"/>
    </source>
</evidence>
<dbReference type="SMART" id="SM00895">
    <property type="entry name" value="FCD"/>
    <property type="match status" value="1"/>
</dbReference>
<dbReference type="EMBL" id="BAABJM010000004">
    <property type="protein sequence ID" value="GAA5060564.1"/>
    <property type="molecule type" value="Genomic_DNA"/>
</dbReference>
<reference evidence="7" key="1">
    <citation type="journal article" date="2019" name="Int. J. Syst. Evol. Microbiol.">
        <title>The Global Catalogue of Microorganisms (GCM) 10K type strain sequencing project: providing services to taxonomists for standard genome sequencing and annotation.</title>
        <authorList>
            <consortium name="The Broad Institute Genomics Platform"/>
            <consortium name="The Broad Institute Genome Sequencing Center for Infectious Disease"/>
            <person name="Wu L."/>
            <person name="Ma J."/>
        </authorList>
    </citation>
    <scope>NUCLEOTIDE SEQUENCE [LARGE SCALE GENOMIC DNA]</scope>
    <source>
        <strain evidence="7">JCM 18298</strain>
    </source>
</reference>
<dbReference type="SUPFAM" id="SSF48008">
    <property type="entry name" value="GntR ligand-binding domain-like"/>
    <property type="match status" value="1"/>
</dbReference>
<comment type="caution">
    <text evidence="6">The sequence shown here is derived from an EMBL/GenBank/DDBJ whole genome shotgun (WGS) entry which is preliminary data.</text>
</comment>
<dbReference type="PROSITE" id="PS50949">
    <property type="entry name" value="HTH_GNTR"/>
    <property type="match status" value="1"/>
</dbReference>